<protein>
    <recommendedName>
        <fullName evidence="1">F-box domain-containing protein</fullName>
    </recommendedName>
</protein>
<dbReference type="Gene3D" id="1.20.1280.50">
    <property type="match status" value="1"/>
</dbReference>
<proteinExistence type="predicted"/>
<evidence type="ECO:0000259" key="1">
    <source>
        <dbReference type="Pfam" id="PF12937"/>
    </source>
</evidence>
<dbReference type="Pfam" id="PF12937">
    <property type="entry name" value="F-box-like"/>
    <property type="match status" value="1"/>
</dbReference>
<gene>
    <name evidence="2" type="ORF">DFH08DRAFT_834087</name>
</gene>
<accession>A0AAD7AR30</accession>
<evidence type="ECO:0000313" key="3">
    <source>
        <dbReference type="Proteomes" id="UP001218218"/>
    </source>
</evidence>
<keyword evidence="3" id="KW-1185">Reference proteome</keyword>
<dbReference type="InterPro" id="IPR036047">
    <property type="entry name" value="F-box-like_dom_sf"/>
</dbReference>
<organism evidence="2 3">
    <name type="scientific">Mycena albidolilacea</name>
    <dbReference type="NCBI Taxonomy" id="1033008"/>
    <lineage>
        <taxon>Eukaryota</taxon>
        <taxon>Fungi</taxon>
        <taxon>Dikarya</taxon>
        <taxon>Basidiomycota</taxon>
        <taxon>Agaricomycotina</taxon>
        <taxon>Agaricomycetes</taxon>
        <taxon>Agaricomycetidae</taxon>
        <taxon>Agaricales</taxon>
        <taxon>Marasmiineae</taxon>
        <taxon>Mycenaceae</taxon>
        <taxon>Mycena</taxon>
    </lineage>
</organism>
<reference evidence="2" key="1">
    <citation type="submission" date="2023-03" db="EMBL/GenBank/DDBJ databases">
        <title>Massive genome expansion in bonnet fungi (Mycena s.s.) driven by repeated elements and novel gene families across ecological guilds.</title>
        <authorList>
            <consortium name="Lawrence Berkeley National Laboratory"/>
            <person name="Harder C.B."/>
            <person name="Miyauchi S."/>
            <person name="Viragh M."/>
            <person name="Kuo A."/>
            <person name="Thoen E."/>
            <person name="Andreopoulos B."/>
            <person name="Lu D."/>
            <person name="Skrede I."/>
            <person name="Drula E."/>
            <person name="Henrissat B."/>
            <person name="Morin E."/>
            <person name="Kohler A."/>
            <person name="Barry K."/>
            <person name="LaButti K."/>
            <person name="Morin E."/>
            <person name="Salamov A."/>
            <person name="Lipzen A."/>
            <person name="Mereny Z."/>
            <person name="Hegedus B."/>
            <person name="Baldrian P."/>
            <person name="Stursova M."/>
            <person name="Weitz H."/>
            <person name="Taylor A."/>
            <person name="Grigoriev I.V."/>
            <person name="Nagy L.G."/>
            <person name="Martin F."/>
            <person name="Kauserud H."/>
        </authorList>
    </citation>
    <scope>NUCLEOTIDE SEQUENCE</scope>
    <source>
        <strain evidence="2">CBHHK002</strain>
    </source>
</reference>
<dbReference type="SUPFAM" id="SSF81383">
    <property type="entry name" value="F-box domain"/>
    <property type="match status" value="1"/>
</dbReference>
<sequence length="463" mass="51506">MASLETEIALQARSLEIEALSELRDCERATGAALRFLIAPIRTLPIELLAEIFVLTIRKVSHMQDAYRVSHVCGHWRRVAHGTPRLWTGPLCLSLEADAESEETYADGLRAWLARSALLPVPIYFTTQRPWHGGHILEEVLDVAFRWRSLCVFASLPVHLARRLADIRLEALEELQLPAVIVDFDPTGILSFAAAPRLRKLTINVDCRIPMPWAQLTDITLTTAPSLDICLGIVVPCTNLVKLSLVARGSILPPAEDDILVFHHLRVLSIAFARGDSGATEVQAMLFMGRLSAPALDDLQLNLECAARIQWDEDTFTAFQSRSPNISKLEIKGYRSYLPATALRAALVHAPSLTHLCLHRFRHSVDDALLSDLCYTDGVQPLLPRLHNLSLTWVIGAGTSKDLLVSLFASRWWTDADLASRPPSTVARWTRIKLGSEVFSAFGQGFRARMEELRKAGLIIERG</sequence>
<dbReference type="Gene3D" id="3.80.10.10">
    <property type="entry name" value="Ribonuclease Inhibitor"/>
    <property type="match status" value="1"/>
</dbReference>
<comment type="caution">
    <text evidence="2">The sequence shown here is derived from an EMBL/GenBank/DDBJ whole genome shotgun (WGS) entry which is preliminary data.</text>
</comment>
<dbReference type="InterPro" id="IPR001810">
    <property type="entry name" value="F-box_dom"/>
</dbReference>
<feature type="domain" description="F-box" evidence="1">
    <location>
        <begin position="42"/>
        <end position="88"/>
    </location>
</feature>
<evidence type="ECO:0000313" key="2">
    <source>
        <dbReference type="EMBL" id="KAJ7366346.1"/>
    </source>
</evidence>
<dbReference type="AlphaFoldDB" id="A0AAD7AR30"/>
<name>A0AAD7AR30_9AGAR</name>
<dbReference type="Proteomes" id="UP001218218">
    <property type="component" value="Unassembled WGS sequence"/>
</dbReference>
<dbReference type="EMBL" id="JARIHO010000002">
    <property type="protein sequence ID" value="KAJ7366346.1"/>
    <property type="molecule type" value="Genomic_DNA"/>
</dbReference>
<dbReference type="InterPro" id="IPR032675">
    <property type="entry name" value="LRR_dom_sf"/>
</dbReference>